<dbReference type="GO" id="GO:0051301">
    <property type="term" value="P:cell division"/>
    <property type="evidence" value="ECO:0007669"/>
    <property type="project" value="UniProtKB-KW"/>
</dbReference>
<dbReference type="InterPro" id="IPR001715">
    <property type="entry name" value="CH_dom"/>
</dbReference>
<dbReference type="VEuPathDB" id="PiroplasmaDB:BOVATA_045570"/>
<keyword evidence="6" id="KW-0498">Mitosis</keyword>
<organism evidence="14 15">
    <name type="scientific">Babesia ovata</name>
    <dbReference type="NCBI Taxonomy" id="189622"/>
    <lineage>
        <taxon>Eukaryota</taxon>
        <taxon>Sar</taxon>
        <taxon>Alveolata</taxon>
        <taxon>Apicomplexa</taxon>
        <taxon>Aconoidasida</taxon>
        <taxon>Piroplasmida</taxon>
        <taxon>Babesiidae</taxon>
        <taxon>Babesia</taxon>
    </lineage>
</organism>
<evidence type="ECO:0000256" key="7">
    <source>
        <dbReference type="ARBA" id="ARBA00023212"/>
    </source>
</evidence>
<evidence type="ECO:0000256" key="4">
    <source>
        <dbReference type="ARBA" id="ARBA00022618"/>
    </source>
</evidence>
<evidence type="ECO:0000259" key="12">
    <source>
        <dbReference type="PROSITE" id="PS50021"/>
    </source>
</evidence>
<evidence type="ECO:0000259" key="13">
    <source>
        <dbReference type="PROSITE" id="PS51230"/>
    </source>
</evidence>
<evidence type="ECO:0000256" key="2">
    <source>
        <dbReference type="ARBA" id="ARBA00010729"/>
    </source>
</evidence>
<evidence type="ECO:0000256" key="1">
    <source>
        <dbReference type="ARBA" id="ARBA00004245"/>
    </source>
</evidence>
<reference evidence="14 15" key="1">
    <citation type="journal article" date="2017" name="BMC Genomics">
        <title>Whole-genome assembly of Babesia ovata and comparative genomics between closely related pathogens.</title>
        <authorList>
            <person name="Yamagishi J."/>
            <person name="Asada M."/>
            <person name="Hakimi H."/>
            <person name="Tanaka T.Q."/>
            <person name="Sugimoto C."/>
            <person name="Kawazu S."/>
        </authorList>
    </citation>
    <scope>NUCLEOTIDE SEQUENCE [LARGE SCALE GENOMIC DNA]</scope>
    <source>
        <strain evidence="14 15">Miyake</strain>
    </source>
</reference>
<evidence type="ECO:0000256" key="5">
    <source>
        <dbReference type="ARBA" id="ARBA00022701"/>
    </source>
</evidence>
<feature type="coiled-coil region" evidence="10">
    <location>
        <begin position="292"/>
        <end position="354"/>
    </location>
</feature>
<dbReference type="GO" id="GO:0008017">
    <property type="term" value="F:microtubule binding"/>
    <property type="evidence" value="ECO:0007669"/>
    <property type="project" value="InterPro"/>
</dbReference>
<keyword evidence="4" id="KW-0132">Cell division</keyword>
<dbReference type="SUPFAM" id="SSF47576">
    <property type="entry name" value="Calponin-homology domain, CH-domain"/>
    <property type="match status" value="1"/>
</dbReference>
<gene>
    <name evidence="14" type="ORF">BOVATA_045570</name>
</gene>
<dbReference type="InterPro" id="IPR036872">
    <property type="entry name" value="CH_dom_sf"/>
</dbReference>
<dbReference type="InterPro" id="IPR004953">
    <property type="entry name" value="EB1_C"/>
</dbReference>
<feature type="domain" description="Calponin-homology (CH)" evidence="12">
    <location>
        <begin position="22"/>
        <end position="124"/>
    </location>
</feature>
<comment type="subcellular location">
    <subcellularLocation>
        <location evidence="1">Cytoplasm</location>
        <location evidence="1">Cytoskeleton</location>
    </subcellularLocation>
</comment>
<evidence type="ECO:0000256" key="9">
    <source>
        <dbReference type="PROSITE-ProRule" id="PRU00576"/>
    </source>
</evidence>
<dbReference type="InterPro" id="IPR036133">
    <property type="entry name" value="EB1_C_sf"/>
</dbReference>
<keyword evidence="8" id="KW-0131">Cell cycle</keyword>
<feature type="region of interest" description="Disordered" evidence="11">
    <location>
        <begin position="190"/>
        <end position="272"/>
    </location>
</feature>
<proteinExistence type="inferred from homology"/>
<dbReference type="GeneID" id="39876834"/>
<dbReference type="InterPro" id="IPR027328">
    <property type="entry name" value="MAPRE"/>
</dbReference>
<dbReference type="PROSITE" id="PS50021">
    <property type="entry name" value="CH"/>
    <property type="match status" value="1"/>
</dbReference>
<feature type="compositionally biased region" description="Polar residues" evidence="11">
    <location>
        <begin position="241"/>
        <end position="262"/>
    </location>
</feature>
<dbReference type="PANTHER" id="PTHR10623">
    <property type="entry name" value="MICROTUBULE-ASSOCIATED PROTEIN RP/EB FAMILY MEMBER"/>
    <property type="match status" value="1"/>
</dbReference>
<dbReference type="GO" id="GO:0005874">
    <property type="term" value="C:microtubule"/>
    <property type="evidence" value="ECO:0007669"/>
    <property type="project" value="UniProtKB-KW"/>
</dbReference>
<feature type="domain" description="EB1 C-terminal" evidence="13">
    <location>
        <begin position="326"/>
        <end position="393"/>
    </location>
</feature>
<dbReference type="EMBL" id="BDSA01000013">
    <property type="protein sequence ID" value="GBE63064.1"/>
    <property type="molecule type" value="Genomic_DNA"/>
</dbReference>
<keyword evidence="15" id="KW-1185">Reference proteome</keyword>
<evidence type="ECO:0000313" key="14">
    <source>
        <dbReference type="EMBL" id="GBE63064.1"/>
    </source>
</evidence>
<evidence type="ECO:0000256" key="11">
    <source>
        <dbReference type="SAM" id="MobiDB-lite"/>
    </source>
</evidence>
<keyword evidence="7" id="KW-0206">Cytoskeleton</keyword>
<evidence type="ECO:0000256" key="8">
    <source>
        <dbReference type="ARBA" id="ARBA00023306"/>
    </source>
</evidence>
<dbReference type="SUPFAM" id="SSF140612">
    <property type="entry name" value="EB1 dimerisation domain-like"/>
    <property type="match status" value="1"/>
</dbReference>
<dbReference type="RefSeq" id="XP_028869307.1">
    <property type="nucleotide sequence ID" value="XM_029013474.1"/>
</dbReference>
<dbReference type="Pfam" id="PF03271">
    <property type="entry name" value="EB1"/>
    <property type="match status" value="1"/>
</dbReference>
<keyword evidence="10" id="KW-0175">Coiled coil</keyword>
<comment type="similarity">
    <text evidence="2">Belongs to the MAPRE family.</text>
</comment>
<feature type="compositionally biased region" description="Basic and acidic residues" evidence="11">
    <location>
        <begin position="196"/>
        <end position="205"/>
    </location>
</feature>
<dbReference type="OrthoDB" id="2119228at2759"/>
<dbReference type="Gene3D" id="1.20.5.1430">
    <property type="match status" value="1"/>
</dbReference>
<dbReference type="AlphaFoldDB" id="A0A2H6KJ91"/>
<evidence type="ECO:0000313" key="15">
    <source>
        <dbReference type="Proteomes" id="UP000236319"/>
    </source>
</evidence>
<dbReference type="Proteomes" id="UP000236319">
    <property type="component" value="Unassembled WGS sequence"/>
</dbReference>
<evidence type="ECO:0000256" key="3">
    <source>
        <dbReference type="ARBA" id="ARBA00022490"/>
    </source>
</evidence>
<evidence type="ECO:0000256" key="6">
    <source>
        <dbReference type="ARBA" id="ARBA00022776"/>
    </source>
</evidence>
<name>A0A2H6KJ91_9APIC</name>
<accession>A0A2H6KJ91</accession>
<keyword evidence="3" id="KW-0963">Cytoplasm</keyword>
<sequence length="393" mass="43506">MMQRPRGSAAASPHRSLDVNPLVGRSELIAWVNDTLGISIERIEQCCNGAIYIQLLDVVHPGRVALARVKFGAALEYEYLANYKVLQSAFTRLGISKHVDVQKLTKGRYQDNLEFLQWMRGYVESHRTVESSGYDGVRRRVMAVIRNCIANNSNAHLTLGSVTSALPTWAQDGVTVPLIKECLAHVKSSAATSAQDGEKQSESRDNGVSNHQGPMDPKQVVRAKRSAASSISGQDAKIHRITSSNSSKTHLSDACSRSSTADTHVKESDGGALMSRYDSVETAVPANYTELLDAERHRNQELESQLKGQKQLEEGLRSSLDERDRTVAALQEQVDSLKKQLGQLQADKQVAKMSKDFYYNKLRRIEILCQKCETGQLEVAPLFDIMYATDNVA</sequence>
<protein>
    <submittedName>
        <fullName evidence="14">Calponin homology domain-containing protein</fullName>
    </submittedName>
</protein>
<dbReference type="FunFam" id="1.10.418.10:FF:000028">
    <property type="entry name" value="RP/EB family microtubule-associated protein"/>
    <property type="match status" value="1"/>
</dbReference>
<comment type="caution">
    <text evidence="14">The sequence shown here is derived from an EMBL/GenBank/DDBJ whole genome shotgun (WGS) entry which is preliminary data.</text>
</comment>
<dbReference type="Gene3D" id="1.10.418.10">
    <property type="entry name" value="Calponin-like domain"/>
    <property type="match status" value="1"/>
</dbReference>
<evidence type="ECO:0000256" key="10">
    <source>
        <dbReference type="SAM" id="Coils"/>
    </source>
</evidence>
<dbReference type="PROSITE" id="PS51230">
    <property type="entry name" value="EB1_C"/>
    <property type="match status" value="1"/>
</dbReference>
<dbReference type="Pfam" id="PF00307">
    <property type="entry name" value="CH"/>
    <property type="match status" value="1"/>
</dbReference>
<keyword evidence="5 9" id="KW-0493">Microtubule</keyword>